<comment type="caution">
    <text evidence="2">The sequence shown here is derived from an EMBL/GenBank/DDBJ whole genome shotgun (WGS) entry which is preliminary data.</text>
</comment>
<gene>
    <name evidence="2" type="ORF">Golob_012536</name>
</gene>
<feature type="domain" description="Aminotransferase-like plant mobile" evidence="1">
    <location>
        <begin position="4"/>
        <end position="97"/>
    </location>
</feature>
<dbReference type="GO" id="GO:0010073">
    <property type="term" value="P:meristem maintenance"/>
    <property type="evidence" value="ECO:0007669"/>
    <property type="project" value="InterPro"/>
</dbReference>
<evidence type="ECO:0000313" key="3">
    <source>
        <dbReference type="Proteomes" id="UP000593572"/>
    </source>
</evidence>
<dbReference type="Proteomes" id="UP000593572">
    <property type="component" value="Unassembled WGS sequence"/>
</dbReference>
<dbReference type="Pfam" id="PF10536">
    <property type="entry name" value="PMD"/>
    <property type="match status" value="1"/>
</dbReference>
<reference evidence="2 3" key="1">
    <citation type="journal article" date="2019" name="Genome Biol. Evol.">
        <title>Insights into the evolution of the New World diploid cottons (Gossypium, subgenus Houzingenia) based on genome sequencing.</title>
        <authorList>
            <person name="Grover C.E."/>
            <person name="Arick M.A. 2nd"/>
            <person name="Thrash A."/>
            <person name="Conover J.L."/>
            <person name="Sanders W.S."/>
            <person name="Peterson D.G."/>
            <person name="Frelichowski J.E."/>
            <person name="Scheffler J.A."/>
            <person name="Scheffler B.E."/>
            <person name="Wendel J.F."/>
        </authorList>
    </citation>
    <scope>NUCLEOTIDE SEQUENCE [LARGE SCALE GENOMIC DNA]</scope>
    <source>
        <strain evidence="2">157</strain>
        <tissue evidence="2">Leaf</tissue>
    </source>
</reference>
<dbReference type="EMBL" id="JABEZX010000004">
    <property type="protein sequence ID" value="MBA0553348.1"/>
    <property type="molecule type" value="Genomic_DNA"/>
</dbReference>
<dbReference type="AlphaFoldDB" id="A0A7J8LLP9"/>
<evidence type="ECO:0000259" key="1">
    <source>
        <dbReference type="Pfam" id="PF10536"/>
    </source>
</evidence>
<evidence type="ECO:0000313" key="2">
    <source>
        <dbReference type="EMBL" id="MBA0553348.1"/>
    </source>
</evidence>
<dbReference type="InterPro" id="IPR044824">
    <property type="entry name" value="MAIN-like"/>
</dbReference>
<protein>
    <recommendedName>
        <fullName evidence="1">Aminotransferase-like plant mobile domain-containing protein</fullName>
    </recommendedName>
</protein>
<keyword evidence="3" id="KW-1185">Reference proteome</keyword>
<dbReference type="PANTHER" id="PTHR46033:SF8">
    <property type="entry name" value="PROTEIN MAINTENANCE OF MERISTEMS-LIKE"/>
    <property type="match status" value="1"/>
</dbReference>
<accession>A0A7J8LLP9</accession>
<organism evidence="2 3">
    <name type="scientific">Gossypium lobatum</name>
    <dbReference type="NCBI Taxonomy" id="34289"/>
    <lineage>
        <taxon>Eukaryota</taxon>
        <taxon>Viridiplantae</taxon>
        <taxon>Streptophyta</taxon>
        <taxon>Embryophyta</taxon>
        <taxon>Tracheophyta</taxon>
        <taxon>Spermatophyta</taxon>
        <taxon>Magnoliopsida</taxon>
        <taxon>eudicotyledons</taxon>
        <taxon>Gunneridae</taxon>
        <taxon>Pentapetalae</taxon>
        <taxon>rosids</taxon>
        <taxon>malvids</taxon>
        <taxon>Malvales</taxon>
        <taxon>Malvaceae</taxon>
        <taxon>Malvoideae</taxon>
        <taxon>Gossypium</taxon>
    </lineage>
</organism>
<dbReference type="InterPro" id="IPR019557">
    <property type="entry name" value="AminoTfrase-like_pln_mobile"/>
</dbReference>
<proteinExistence type="predicted"/>
<dbReference type="PANTHER" id="PTHR46033">
    <property type="entry name" value="PROTEIN MAIN-LIKE 2"/>
    <property type="match status" value="1"/>
</dbReference>
<sequence>MLKGCKLDLTLISALMKRWRPETHTFHFPYNECTITLKDVALQLGLPMDGRVIMRLMIIPDREDFCVTLLGKVSNKFQGDRIDIKWLENNFDELNEHAIALEKEQYA</sequence>
<name>A0A7J8LLP9_9ROSI</name>